<dbReference type="Proteomes" id="UP000018439">
    <property type="component" value="Chromosome"/>
</dbReference>
<dbReference type="InterPro" id="IPR025485">
    <property type="entry name" value="DUF4377"/>
</dbReference>
<name>F3ZQJ7_9BACE</name>
<dbReference type="STRING" id="679937.Bcop_1600"/>
<dbReference type="eggNOG" id="COG3187">
    <property type="taxonomic scope" value="Bacteria"/>
</dbReference>
<evidence type="ECO:0000313" key="3">
    <source>
        <dbReference type="Proteomes" id="UP000018439"/>
    </source>
</evidence>
<evidence type="ECO:0000259" key="1">
    <source>
        <dbReference type="Pfam" id="PF14302"/>
    </source>
</evidence>
<evidence type="ECO:0000313" key="2">
    <source>
        <dbReference type="EMBL" id="EGJ71792.1"/>
    </source>
</evidence>
<accession>F3ZQJ7</accession>
<protein>
    <recommendedName>
        <fullName evidence="1">DUF4377 domain-containing protein</fullName>
    </recommendedName>
</protein>
<dbReference type="EMBL" id="CM001167">
    <property type="protein sequence ID" value="EGJ71792.1"/>
    <property type="molecule type" value="Genomic_DNA"/>
</dbReference>
<gene>
    <name evidence="2" type="ORF">Bcop_1600</name>
</gene>
<sequence>MITNKTENNIKKELKVVQYNTFICIYYIELNNKVPMYTFRVRGLSAILVAMLFLFSSCQLNEKKQPNEVVLEVAPFKVEGDAGAFRGEFYWVKEDGGNWGIFYNRIEGFEFEDGYEYVLKVRKDTVLNPPADASSLKYTLIQEVFKKKEENKRIDDYKK</sequence>
<dbReference type="HOGENOM" id="CLU_1657293_0_0_10"/>
<dbReference type="AlphaFoldDB" id="F3ZQJ7"/>
<proteinExistence type="predicted"/>
<organism evidence="2 3">
    <name type="scientific">Bacteroides coprosuis DSM 18011</name>
    <dbReference type="NCBI Taxonomy" id="679937"/>
    <lineage>
        <taxon>Bacteria</taxon>
        <taxon>Pseudomonadati</taxon>
        <taxon>Bacteroidota</taxon>
        <taxon>Bacteroidia</taxon>
        <taxon>Bacteroidales</taxon>
        <taxon>Bacteroidaceae</taxon>
        <taxon>Bacteroides</taxon>
    </lineage>
</organism>
<keyword evidence="3" id="KW-1185">Reference proteome</keyword>
<reference evidence="2 3" key="1">
    <citation type="journal article" date="2011" name="Stand. Genomic Sci.">
        <title>Non-contiguous finished genome sequence of Bacteroides coprosuis type strain (PC139).</title>
        <authorList>
            <person name="Land M."/>
            <person name="Held B."/>
            <person name="Gronow S."/>
            <person name="Abt B."/>
            <person name="Lucas S."/>
            <person name="Del Rio T.G."/>
            <person name="Nolan M."/>
            <person name="Tice H."/>
            <person name="Cheng J.F."/>
            <person name="Pitluck S."/>
            <person name="Liolios K."/>
            <person name="Pagani I."/>
            <person name="Ivanova N."/>
            <person name="Mavromatis K."/>
            <person name="Mikhailova N."/>
            <person name="Pati A."/>
            <person name="Tapia R."/>
            <person name="Han C."/>
            <person name="Goodwin L."/>
            <person name="Chen A."/>
            <person name="Palaniappan K."/>
            <person name="Hauser L."/>
            <person name="Brambilla E.M."/>
            <person name="Rohde M."/>
            <person name="Goker M."/>
            <person name="Detter J.C."/>
            <person name="Woyke T."/>
            <person name="Bristow J."/>
            <person name="Eisen J.A."/>
            <person name="Markowitz V."/>
            <person name="Hugenholtz P."/>
            <person name="Kyrpides N.C."/>
            <person name="Klenk H.P."/>
            <person name="Lapidus A."/>
        </authorList>
    </citation>
    <scope>NUCLEOTIDE SEQUENCE</scope>
    <source>
        <strain evidence="2 3">DSM 18011</strain>
    </source>
</reference>
<dbReference type="Pfam" id="PF14302">
    <property type="entry name" value="DUF4377"/>
    <property type="match status" value="1"/>
</dbReference>
<feature type="domain" description="DUF4377" evidence="1">
    <location>
        <begin position="72"/>
        <end position="146"/>
    </location>
</feature>